<evidence type="ECO:0000313" key="3">
    <source>
        <dbReference type="Proteomes" id="UP000824280"/>
    </source>
</evidence>
<feature type="transmembrane region" description="Helical" evidence="1">
    <location>
        <begin position="7"/>
        <end position="28"/>
    </location>
</feature>
<evidence type="ECO:0000256" key="1">
    <source>
        <dbReference type="SAM" id="Phobius"/>
    </source>
</evidence>
<dbReference type="InterPro" id="IPR021836">
    <property type="entry name" value="DUF3429"/>
</dbReference>
<gene>
    <name evidence="2" type="ORF">K3166_01195</name>
</gene>
<feature type="transmembrane region" description="Helical" evidence="1">
    <location>
        <begin position="40"/>
        <end position="60"/>
    </location>
</feature>
<dbReference type="Pfam" id="PF11911">
    <property type="entry name" value="DUF3429"/>
    <property type="match status" value="1"/>
</dbReference>
<dbReference type="EMBL" id="CP081297">
    <property type="protein sequence ID" value="QZD87359.1"/>
    <property type="molecule type" value="Genomic_DNA"/>
</dbReference>
<evidence type="ECO:0000313" key="2">
    <source>
        <dbReference type="EMBL" id="QZD87359.1"/>
    </source>
</evidence>
<name>A0ABX8ZI86_9SPHN</name>
<feature type="transmembrane region" description="Helical" evidence="1">
    <location>
        <begin position="72"/>
        <end position="95"/>
    </location>
</feature>
<accession>A0ABX8ZI86</accession>
<proteinExistence type="predicted"/>
<keyword evidence="1" id="KW-1133">Transmembrane helix</keyword>
<dbReference type="PANTHER" id="PTHR15887">
    <property type="entry name" value="TRANSMEMBRANE PROTEIN 69"/>
    <property type="match status" value="1"/>
</dbReference>
<dbReference type="PANTHER" id="PTHR15887:SF1">
    <property type="entry name" value="TRANSMEMBRANE PROTEIN 69"/>
    <property type="match status" value="1"/>
</dbReference>
<feature type="transmembrane region" description="Helical" evidence="1">
    <location>
        <begin position="132"/>
        <end position="149"/>
    </location>
</feature>
<protein>
    <submittedName>
        <fullName evidence="2">DUF3429 domain-containing protein</fullName>
    </submittedName>
</protein>
<dbReference type="Proteomes" id="UP000824280">
    <property type="component" value="Chromosome"/>
</dbReference>
<reference evidence="2 3" key="1">
    <citation type="submission" date="2021-08" db="EMBL/GenBank/DDBJ databases">
        <title>Comparative Genomics Analysis of the Genus Qipengyuania Reveals Extensive Genetic Diversity and Metabolic Versatility, Including the Description of Fifteen Novel Species.</title>
        <authorList>
            <person name="Liu Y."/>
        </authorList>
    </citation>
    <scope>NUCLEOTIDE SEQUENCE [LARGE SCALE GENOMIC DNA]</scope>
    <source>
        <strain evidence="2 3">1XM2-8</strain>
    </source>
</reference>
<keyword evidence="3" id="KW-1185">Reference proteome</keyword>
<keyword evidence="1" id="KW-0812">Transmembrane</keyword>
<organism evidence="2 3">
    <name type="scientific">Qipengyuania psychrotolerans</name>
    <dbReference type="NCBI Taxonomy" id="2867238"/>
    <lineage>
        <taxon>Bacteria</taxon>
        <taxon>Pseudomonadati</taxon>
        <taxon>Pseudomonadota</taxon>
        <taxon>Alphaproteobacteria</taxon>
        <taxon>Sphingomonadales</taxon>
        <taxon>Erythrobacteraceae</taxon>
        <taxon>Qipengyuania</taxon>
    </lineage>
</organism>
<dbReference type="RefSeq" id="WP_221422897.1">
    <property type="nucleotide sequence ID" value="NZ_CP081297.1"/>
</dbReference>
<keyword evidence="1" id="KW-0472">Membrane</keyword>
<sequence>MGNVPHLPRMLGLAGLLPQMACLLAVWFGPEEWLVPARLIAAAYAALILSFLGGMWWGIAAGNPATERPGTLGWLWIAAVLPSLIALACFLPWIFGWAWPTPSLIMLGVALLLSLGVDARLKGYAPLWWMQLRIPLSAVLGAATIAIALS</sequence>